<dbReference type="KEGG" id="bcau:I6G59_09525"/>
<proteinExistence type="predicted"/>
<sequence length="109" mass="11704">MNSQTADLDTEVRRLRVRIIGLTSAQLAEAGEGSTTSRRDSIAAALAEFSAIGSNGRAVPDLGDQSLADQVVVLIETGRRRAEMLDSASREQLLGRLLDAAVDLRRRLA</sequence>
<reference evidence="3" key="1">
    <citation type="submission" date="2016-01" db="EMBL/GenBank/DDBJ databases">
        <title>Draft genome of Chromobacterium sp. F49.</title>
        <authorList>
            <person name="Hong K.W."/>
        </authorList>
    </citation>
    <scope>NUCLEOTIDE SEQUENCE [LARGE SCALE GENOMIC DNA]</scope>
    <source>
        <strain evidence="3">M40</strain>
    </source>
</reference>
<evidence type="ECO:0000313" key="2">
    <source>
        <dbReference type="EMBL" id="QPS32275.1"/>
    </source>
</evidence>
<gene>
    <name evidence="1" type="ORF">AVW13_12785</name>
    <name evidence="2" type="ORF">I6G59_09525</name>
</gene>
<evidence type="ECO:0000313" key="4">
    <source>
        <dbReference type="Proteomes" id="UP000594979"/>
    </source>
</evidence>
<reference evidence="2 4" key="3">
    <citation type="submission" date="2020-12" db="EMBL/GenBank/DDBJ databases">
        <title>FDA dAtabase for Regulatory Grade micrObial Sequences (FDA-ARGOS): Supporting development and validation of Infectious Disease Dx tests.</title>
        <authorList>
            <person name="Sproer C."/>
            <person name="Gronow S."/>
            <person name="Severitt S."/>
            <person name="Schroder I."/>
            <person name="Tallon L."/>
            <person name="Sadzewicz L."/>
            <person name="Zhao X."/>
            <person name="Boylan J."/>
            <person name="Ott S."/>
            <person name="Bowen H."/>
            <person name="Vavikolanu K."/>
            <person name="Mehta A."/>
            <person name="Aluvathingal J."/>
            <person name="Nadendla S."/>
            <person name="Lowell S."/>
            <person name="Myers T."/>
            <person name="Yan Y."/>
            <person name="Sichtig H."/>
        </authorList>
    </citation>
    <scope>NUCLEOTIDE SEQUENCE [LARGE SCALE GENOMIC DNA]</scope>
    <source>
        <strain evidence="2 4">FDAARGOS_902</strain>
    </source>
</reference>
<dbReference type="EMBL" id="CP065682">
    <property type="protein sequence ID" value="QPS32275.1"/>
    <property type="molecule type" value="Genomic_DNA"/>
</dbReference>
<accession>A0A165DY95</accession>
<dbReference type="AlphaFoldDB" id="A0A165DY95"/>
<protein>
    <submittedName>
        <fullName evidence="1">Uncharacterized protein</fullName>
    </submittedName>
</protein>
<dbReference type="STRING" id="33889.AVW13_12785"/>
<dbReference type="RefSeq" id="WP_009374570.1">
    <property type="nucleotide sequence ID" value="NZ_CBDRLP010000021.1"/>
</dbReference>
<organism evidence="1 3">
    <name type="scientific">Brevibacterium casei</name>
    <dbReference type="NCBI Taxonomy" id="33889"/>
    <lineage>
        <taxon>Bacteria</taxon>
        <taxon>Bacillati</taxon>
        <taxon>Actinomycetota</taxon>
        <taxon>Actinomycetes</taxon>
        <taxon>Micrococcales</taxon>
        <taxon>Brevibacteriaceae</taxon>
        <taxon>Brevibacterium</taxon>
    </lineage>
</organism>
<name>A0A165DY95_9MICO</name>
<reference evidence="1" key="2">
    <citation type="submission" date="2016-01" db="EMBL/GenBank/DDBJ databases">
        <authorList>
            <person name="Hong K.W."/>
        </authorList>
    </citation>
    <scope>NUCLEOTIDE SEQUENCE</scope>
    <source>
        <strain evidence="1">M40</strain>
    </source>
</reference>
<evidence type="ECO:0000313" key="1">
    <source>
        <dbReference type="EMBL" id="KZE18438.1"/>
    </source>
</evidence>
<dbReference type="EMBL" id="LQQR01000022">
    <property type="protein sequence ID" value="KZE18438.1"/>
    <property type="molecule type" value="Genomic_DNA"/>
</dbReference>
<dbReference type="Proteomes" id="UP000076612">
    <property type="component" value="Unassembled WGS sequence"/>
</dbReference>
<dbReference type="Proteomes" id="UP000594979">
    <property type="component" value="Chromosome"/>
</dbReference>
<evidence type="ECO:0000313" key="3">
    <source>
        <dbReference type="Proteomes" id="UP000076612"/>
    </source>
</evidence>